<comment type="caution">
    <text evidence="2">The sequence shown here is derived from an EMBL/GenBank/DDBJ whole genome shotgun (WGS) entry which is preliminary data.</text>
</comment>
<keyword evidence="1" id="KW-0472">Membrane</keyword>
<name>A0ABR0JWV9_9EURO</name>
<proteinExistence type="predicted"/>
<accession>A0ABR0JWV9</accession>
<organism evidence="2 3">
    <name type="scientific">Lithohypha guttulata</name>
    <dbReference type="NCBI Taxonomy" id="1690604"/>
    <lineage>
        <taxon>Eukaryota</taxon>
        <taxon>Fungi</taxon>
        <taxon>Dikarya</taxon>
        <taxon>Ascomycota</taxon>
        <taxon>Pezizomycotina</taxon>
        <taxon>Eurotiomycetes</taxon>
        <taxon>Chaetothyriomycetidae</taxon>
        <taxon>Chaetothyriales</taxon>
        <taxon>Trichomeriaceae</taxon>
        <taxon>Lithohypha</taxon>
    </lineage>
</organism>
<evidence type="ECO:0000256" key="1">
    <source>
        <dbReference type="SAM" id="Phobius"/>
    </source>
</evidence>
<protein>
    <submittedName>
        <fullName evidence="2">Uncharacterized protein</fullName>
    </submittedName>
</protein>
<feature type="transmembrane region" description="Helical" evidence="1">
    <location>
        <begin position="284"/>
        <end position="304"/>
    </location>
</feature>
<dbReference type="Proteomes" id="UP001345013">
    <property type="component" value="Unassembled WGS sequence"/>
</dbReference>
<sequence>MSGPDPRHLRNWYRLIAPLKRDRALEKEKDYDLACYDATTSFLVIGTDETDWKAYCNTDTYFGDNMPIDKYIDDNLDAPAGDARSATDKPCMDPREYFLLILAHRLRQLSHEWGNVSSALLNRLSAYEEHYLQNIDDWKADLHDDQNLTRIRTYLKAASMLRSFHDTLSTTLRCLDAFKAKDEQNEDLFAHQDNFEDQCGCYQIIIDDQAAHLTRIKEHFFERMQRFESMRESMMAASLLRENRQAKQQSQDIELLTKVTVIYLPFTLAATVCGISEKIPSKNVAVFGFSFAMLIAIPTFMYAFNVWRGRENSLEPELVLETDDETRRKSQPLRLH</sequence>
<keyword evidence="1" id="KW-1133">Transmembrane helix</keyword>
<evidence type="ECO:0000313" key="2">
    <source>
        <dbReference type="EMBL" id="KAK5077606.1"/>
    </source>
</evidence>
<keyword evidence="3" id="KW-1185">Reference proteome</keyword>
<dbReference type="EMBL" id="JAVRRG010000211">
    <property type="protein sequence ID" value="KAK5077606.1"/>
    <property type="molecule type" value="Genomic_DNA"/>
</dbReference>
<gene>
    <name evidence="2" type="ORF">LTR24_009496</name>
</gene>
<keyword evidence="1" id="KW-0812">Transmembrane</keyword>
<evidence type="ECO:0000313" key="3">
    <source>
        <dbReference type="Proteomes" id="UP001345013"/>
    </source>
</evidence>
<reference evidence="2 3" key="1">
    <citation type="submission" date="2023-08" db="EMBL/GenBank/DDBJ databases">
        <title>Black Yeasts Isolated from many extreme environments.</title>
        <authorList>
            <person name="Coleine C."/>
            <person name="Stajich J.E."/>
            <person name="Selbmann L."/>
        </authorList>
    </citation>
    <scope>NUCLEOTIDE SEQUENCE [LARGE SCALE GENOMIC DNA]</scope>
    <source>
        <strain evidence="2 3">CCFEE 5885</strain>
    </source>
</reference>